<evidence type="ECO:0000256" key="6">
    <source>
        <dbReference type="SAM" id="MobiDB-lite"/>
    </source>
</evidence>
<dbReference type="GO" id="GO:0003777">
    <property type="term" value="F:microtubule motor activity"/>
    <property type="evidence" value="ECO:0007669"/>
    <property type="project" value="InterPro"/>
</dbReference>
<dbReference type="PRINTS" id="PR00380">
    <property type="entry name" value="KINESINHEAVY"/>
</dbReference>
<evidence type="ECO:0000256" key="4">
    <source>
        <dbReference type="PROSITE-ProRule" id="PRU00283"/>
    </source>
</evidence>
<dbReference type="PROSITE" id="PS50067">
    <property type="entry name" value="KINESIN_MOTOR_2"/>
    <property type="match status" value="1"/>
</dbReference>
<sequence length="863" mass="94731">MIRDTRQNSESSRSHQVVRIHIESRPVQGHADHDGDLGAGISDDSEDMRPVKMSALTFVDLAGSERMNQLDRDESSQRIRQTEGSSINKSLLTLGIVIRALGDQKGHIPFRDSKLTRLLQPSLGGNSRTAIIVTISPASGASDNTQAALFFANAAKRVTMQPRVNEIVRDKALLRHLQMEIASLRKQLASTDFAGEAARLSAALQQREQDLRFTAEQKEAAEKRLAYLETQVLRGSQENLTFQRQLSAGSEAMLLPNRVRGSQALGSRHPSGELTRQQSARQQASRNSLSASLVLSAGFSRQADSPAESSGRSHPVAGSQEERVLGEALQQTEESGIAALEERLARRGESSSLAEAETALTSLLHKLSLKHYADGSFGSSEGGSEANWYPDGEPQPSGKSDSSAMLQGYKSGMNALRDSVVKEVATLKRALDDQAEFAAKLDCQKQLLVQHVLRLEDKALGLSDRAQAAEVAQRLAEKQTIALQTQLNAMDQEVLKARHATALADQRARVAEEARQKLAAAARRTQVPPISTTSTASGGLRSPQSAGTSPALPVTPQGEGPSFRTPGLPGRLNLHRPTPSDSSPDQDSWAAPPSIEILLPKVVALWEELFVPLVHRSRWFLAFRGSEVFYYETEHRRLQHLRTVMGVSSADDGSPESKQSAEKFLEKAQRKLEWERRFLASQLKVEYTAEERDELFLKWNIYKDSKERKLQLVRQLWAANRQNPEDMQEFSEMVLRLNGTEVSDGYDLVFAKSDGDSWMKSMLASSGRVMGPVLHRVVTAPQALKPASGSMTPSRSDSLRPGERPRSFLSSIRNLTPVRRNPSATSTTSGGWNPDPGTPQSATPKKGIFGSFTKQAGRKVQER</sequence>
<feature type="compositionally biased region" description="Basic and acidic residues" evidence="6">
    <location>
        <begin position="797"/>
        <end position="806"/>
    </location>
</feature>
<accession>A0AAW1SMK9</accession>
<feature type="region of interest" description="Disordered" evidence="6">
    <location>
        <begin position="378"/>
        <end position="406"/>
    </location>
</feature>
<dbReference type="InterPro" id="IPR027417">
    <property type="entry name" value="P-loop_NTPase"/>
</dbReference>
<feature type="compositionally biased region" description="Polar residues" evidence="6">
    <location>
        <begin position="822"/>
        <end position="831"/>
    </location>
</feature>
<feature type="compositionally biased region" description="Basic and acidic residues" evidence="6">
    <location>
        <begin position="23"/>
        <end position="36"/>
    </location>
</feature>
<feature type="region of interest" description="Disordered" evidence="6">
    <location>
        <begin position="23"/>
        <end position="46"/>
    </location>
</feature>
<dbReference type="GO" id="GO:0008017">
    <property type="term" value="F:microtubule binding"/>
    <property type="evidence" value="ECO:0007669"/>
    <property type="project" value="InterPro"/>
</dbReference>
<dbReference type="InterPro" id="IPR001752">
    <property type="entry name" value="Kinesin_motor_dom"/>
</dbReference>
<feature type="compositionally biased region" description="Low complexity" evidence="6">
    <location>
        <begin position="577"/>
        <end position="589"/>
    </location>
</feature>
<evidence type="ECO:0000256" key="1">
    <source>
        <dbReference type="ARBA" id="ARBA00007310"/>
    </source>
</evidence>
<organism evidence="8 9">
    <name type="scientific">Apatococcus fuscideae</name>
    <dbReference type="NCBI Taxonomy" id="2026836"/>
    <lineage>
        <taxon>Eukaryota</taxon>
        <taxon>Viridiplantae</taxon>
        <taxon>Chlorophyta</taxon>
        <taxon>core chlorophytes</taxon>
        <taxon>Trebouxiophyceae</taxon>
        <taxon>Chlorellales</taxon>
        <taxon>Chlorellaceae</taxon>
        <taxon>Apatococcus</taxon>
    </lineage>
</organism>
<dbReference type="GO" id="GO:0007018">
    <property type="term" value="P:microtubule-based movement"/>
    <property type="evidence" value="ECO:0007669"/>
    <property type="project" value="InterPro"/>
</dbReference>
<dbReference type="PANTHER" id="PTHR47968:SF23">
    <property type="entry name" value="KINESIN-LIKE PROTEIN KIN-7A"/>
    <property type="match status" value="1"/>
</dbReference>
<gene>
    <name evidence="8" type="ORF">WJX84_002496</name>
</gene>
<dbReference type="Gene3D" id="3.40.850.10">
    <property type="entry name" value="Kinesin motor domain"/>
    <property type="match status" value="1"/>
</dbReference>
<evidence type="ECO:0000313" key="9">
    <source>
        <dbReference type="Proteomes" id="UP001485043"/>
    </source>
</evidence>
<evidence type="ECO:0000313" key="8">
    <source>
        <dbReference type="EMBL" id="KAK9847039.1"/>
    </source>
</evidence>
<feature type="region of interest" description="Disordered" evidence="6">
    <location>
        <begin position="782"/>
        <end position="863"/>
    </location>
</feature>
<dbReference type="GO" id="GO:0005874">
    <property type="term" value="C:microtubule"/>
    <property type="evidence" value="ECO:0007669"/>
    <property type="project" value="UniProtKB-KW"/>
</dbReference>
<keyword evidence="5" id="KW-0175">Coiled coil</keyword>
<proteinExistence type="inferred from homology"/>
<feature type="region of interest" description="Disordered" evidence="6">
    <location>
        <begin position="515"/>
        <end position="589"/>
    </location>
</feature>
<protein>
    <recommendedName>
        <fullName evidence="7">Kinesin motor domain-containing protein</fullName>
    </recommendedName>
</protein>
<dbReference type="InterPro" id="IPR036961">
    <property type="entry name" value="Kinesin_motor_dom_sf"/>
</dbReference>
<name>A0AAW1SMK9_9CHLO</name>
<comment type="similarity">
    <text evidence="1">Belongs to the TRAFAC class myosin-kinesin ATPase superfamily. Kinesin family. KIN-7 subfamily.</text>
</comment>
<feature type="compositionally biased region" description="Polar residues" evidence="6">
    <location>
        <begin position="528"/>
        <end position="548"/>
    </location>
</feature>
<reference evidence="8 9" key="1">
    <citation type="journal article" date="2024" name="Nat. Commun.">
        <title>Phylogenomics reveals the evolutionary origins of lichenization in chlorophyte algae.</title>
        <authorList>
            <person name="Puginier C."/>
            <person name="Libourel C."/>
            <person name="Otte J."/>
            <person name="Skaloud P."/>
            <person name="Haon M."/>
            <person name="Grisel S."/>
            <person name="Petersen M."/>
            <person name="Berrin J.G."/>
            <person name="Delaux P.M."/>
            <person name="Dal Grande F."/>
            <person name="Keller J."/>
        </authorList>
    </citation>
    <scope>NUCLEOTIDE SEQUENCE [LARGE SCALE GENOMIC DNA]</scope>
    <source>
        <strain evidence="8 9">SAG 2523</strain>
    </source>
</reference>
<dbReference type="Pfam" id="PF00225">
    <property type="entry name" value="Kinesin"/>
    <property type="match status" value="1"/>
</dbReference>
<comment type="caution">
    <text evidence="8">The sequence shown here is derived from an EMBL/GenBank/DDBJ whole genome shotgun (WGS) entry which is preliminary data.</text>
</comment>
<dbReference type="PANTHER" id="PTHR47968">
    <property type="entry name" value="CENTROMERE PROTEIN E"/>
    <property type="match status" value="1"/>
</dbReference>
<evidence type="ECO:0000256" key="2">
    <source>
        <dbReference type="ARBA" id="ARBA00022701"/>
    </source>
</evidence>
<dbReference type="EMBL" id="JALJOV010001499">
    <property type="protein sequence ID" value="KAK9847039.1"/>
    <property type="molecule type" value="Genomic_DNA"/>
</dbReference>
<dbReference type="Proteomes" id="UP001485043">
    <property type="component" value="Unassembled WGS sequence"/>
</dbReference>
<dbReference type="GO" id="GO:0005524">
    <property type="term" value="F:ATP binding"/>
    <property type="evidence" value="ECO:0007669"/>
    <property type="project" value="InterPro"/>
</dbReference>
<keyword evidence="2" id="KW-0493">Microtubule</keyword>
<keyword evidence="3" id="KW-0505">Motor protein</keyword>
<feature type="region of interest" description="Disordered" evidence="6">
    <location>
        <begin position="300"/>
        <end position="319"/>
    </location>
</feature>
<feature type="compositionally biased region" description="Low complexity" evidence="6">
    <location>
        <begin position="274"/>
        <end position="287"/>
    </location>
</feature>
<feature type="domain" description="Kinesin motor" evidence="7">
    <location>
        <begin position="1"/>
        <end position="158"/>
    </location>
</feature>
<comment type="caution">
    <text evidence="4">Lacks conserved residue(s) required for the propagation of feature annotation.</text>
</comment>
<evidence type="ECO:0000259" key="7">
    <source>
        <dbReference type="PROSITE" id="PS50067"/>
    </source>
</evidence>
<dbReference type="AlphaFoldDB" id="A0AAW1SMK9"/>
<feature type="region of interest" description="Disordered" evidence="6">
    <location>
        <begin position="262"/>
        <end position="287"/>
    </location>
</feature>
<dbReference type="InterPro" id="IPR021881">
    <property type="entry name" value="NACK_C"/>
</dbReference>
<keyword evidence="9" id="KW-1185">Reference proteome</keyword>
<feature type="coiled-coil region" evidence="5">
    <location>
        <begin position="204"/>
        <end position="231"/>
    </location>
</feature>
<dbReference type="Pfam" id="PF11995">
    <property type="entry name" value="DUF3490"/>
    <property type="match status" value="1"/>
</dbReference>
<evidence type="ECO:0000256" key="3">
    <source>
        <dbReference type="ARBA" id="ARBA00023175"/>
    </source>
</evidence>
<dbReference type="InterPro" id="IPR027640">
    <property type="entry name" value="Kinesin-like_fam"/>
</dbReference>
<dbReference type="SMART" id="SM00129">
    <property type="entry name" value="KISc"/>
    <property type="match status" value="1"/>
</dbReference>
<evidence type="ECO:0000256" key="5">
    <source>
        <dbReference type="SAM" id="Coils"/>
    </source>
</evidence>
<dbReference type="SUPFAM" id="SSF52540">
    <property type="entry name" value="P-loop containing nucleoside triphosphate hydrolases"/>
    <property type="match status" value="1"/>
</dbReference>